<dbReference type="EMBL" id="JABFDN010000007">
    <property type="protein sequence ID" value="NPU67609.1"/>
    <property type="molecule type" value="Genomic_DNA"/>
</dbReference>
<name>A0ABX2CHB6_9BRAD</name>
<gene>
    <name evidence="1" type="ORF">HL667_21585</name>
</gene>
<comment type="caution">
    <text evidence="1">The sequence shown here is derived from an EMBL/GenBank/DDBJ whole genome shotgun (WGS) entry which is preliminary data.</text>
</comment>
<evidence type="ECO:0000313" key="1">
    <source>
        <dbReference type="EMBL" id="NPU67609.1"/>
    </source>
</evidence>
<evidence type="ECO:0000313" key="2">
    <source>
        <dbReference type="Proteomes" id="UP000886476"/>
    </source>
</evidence>
<protein>
    <submittedName>
        <fullName evidence="1">Uncharacterized protein</fullName>
    </submittedName>
</protein>
<dbReference type="Proteomes" id="UP000886476">
    <property type="component" value="Unassembled WGS sequence"/>
</dbReference>
<reference evidence="1" key="1">
    <citation type="submission" date="2020-05" db="EMBL/GenBank/DDBJ databases">
        <title>Nod-independent and nitrogen-fixing Bradyrhizobium aeschynomene sp. nov. isolated from nodules of Aeschynomene indica.</title>
        <authorList>
            <person name="Zhang Z."/>
        </authorList>
    </citation>
    <scope>NUCLEOTIDE SEQUENCE</scope>
    <source>
        <strain evidence="1">83012</strain>
    </source>
</reference>
<keyword evidence="2" id="KW-1185">Reference proteome</keyword>
<sequence>MSTIEIIVGGTRLIRDYAPDDAIWSLPEEKRERKALADAQRDLAIGADRLAQTPYAVRG</sequence>
<organism evidence="1 2">
    <name type="scientific">Bradyrhizobium aeschynomenes</name>
    <dbReference type="NCBI Taxonomy" id="2734909"/>
    <lineage>
        <taxon>Bacteria</taxon>
        <taxon>Pseudomonadati</taxon>
        <taxon>Pseudomonadota</taxon>
        <taxon>Alphaproteobacteria</taxon>
        <taxon>Hyphomicrobiales</taxon>
        <taxon>Nitrobacteraceae</taxon>
        <taxon>Bradyrhizobium</taxon>
    </lineage>
</organism>
<dbReference type="RefSeq" id="WP_172112680.1">
    <property type="nucleotide sequence ID" value="NZ_JABFDM010000005.1"/>
</dbReference>
<accession>A0ABX2CHB6</accession>
<proteinExistence type="predicted"/>